<proteinExistence type="predicted"/>
<protein>
    <submittedName>
        <fullName evidence="2">PiggyBac transposable element-derived protein domain-containing protein</fullName>
    </submittedName>
</protein>
<reference evidence="2" key="1">
    <citation type="submission" date="2019-12" db="UniProtKB">
        <authorList>
            <consortium name="WormBaseParasite"/>
        </authorList>
    </citation>
    <scope>IDENTIFICATION</scope>
</reference>
<accession>A0A5S6QK24</accession>
<keyword evidence="1" id="KW-1185">Reference proteome</keyword>
<dbReference type="WBParaSite" id="TMUE_2000007242.1">
    <property type="protein sequence ID" value="TMUE_2000007242.1"/>
    <property type="gene ID" value="WBGene00289901"/>
</dbReference>
<evidence type="ECO:0000313" key="2">
    <source>
        <dbReference type="WBParaSite" id="TMUE_2000007242.1"/>
    </source>
</evidence>
<sequence length="100" mass="11714">MYIACKKLELVNVANFISYWSQQKTNVKFCKTNMDMVKIYAIQWNLAIRKVASQWLLRNPVMLGGPGHTVEVDESAFSRRKYNRGRIYSTRSVDRRRGLP</sequence>
<evidence type="ECO:0000313" key="1">
    <source>
        <dbReference type="Proteomes" id="UP000046395"/>
    </source>
</evidence>
<dbReference type="Proteomes" id="UP000046395">
    <property type="component" value="Unassembled WGS sequence"/>
</dbReference>
<organism evidence="1 2">
    <name type="scientific">Trichuris muris</name>
    <name type="common">Mouse whipworm</name>
    <dbReference type="NCBI Taxonomy" id="70415"/>
    <lineage>
        <taxon>Eukaryota</taxon>
        <taxon>Metazoa</taxon>
        <taxon>Ecdysozoa</taxon>
        <taxon>Nematoda</taxon>
        <taxon>Enoplea</taxon>
        <taxon>Dorylaimia</taxon>
        <taxon>Trichinellida</taxon>
        <taxon>Trichuridae</taxon>
        <taxon>Trichuris</taxon>
    </lineage>
</organism>
<dbReference type="AlphaFoldDB" id="A0A5S6QK24"/>
<name>A0A5S6QK24_TRIMR</name>